<comment type="caution">
    <text evidence="2">The sequence shown here is derived from an EMBL/GenBank/DDBJ whole genome shotgun (WGS) entry which is preliminary data.</text>
</comment>
<accession>A0A8H6T3K2</accession>
<keyword evidence="3" id="KW-1185">Reference proteome</keyword>
<sequence>MFSLPARTTQKMESTELPYAQPHAAAADHQPPPLSVRLLIIATIALNTADIGHFAPAIPLSAAAVAVVLKLFCFAVISAIHYVFDERQHAQWRATMDSQYLLVVFVCSIYSVLHYPGGVDRLRSGGCLVGTDCGSFVFLKLLAFGDGKYVPFLSKWAVIQEKQTDVLALDSKLDSESKSLALPLLRFVVSSLPCAFFIAAVFFLYLD</sequence>
<keyword evidence="1" id="KW-0812">Transmembrane</keyword>
<keyword evidence="1" id="KW-0472">Membrane</keyword>
<feature type="transmembrane region" description="Helical" evidence="1">
    <location>
        <begin position="184"/>
        <end position="206"/>
    </location>
</feature>
<organism evidence="2 3">
    <name type="scientific">Mycena chlorophos</name>
    <name type="common">Agaric fungus</name>
    <name type="synonym">Agaricus chlorophos</name>
    <dbReference type="NCBI Taxonomy" id="658473"/>
    <lineage>
        <taxon>Eukaryota</taxon>
        <taxon>Fungi</taxon>
        <taxon>Dikarya</taxon>
        <taxon>Basidiomycota</taxon>
        <taxon>Agaricomycotina</taxon>
        <taxon>Agaricomycetes</taxon>
        <taxon>Agaricomycetidae</taxon>
        <taxon>Agaricales</taxon>
        <taxon>Marasmiineae</taxon>
        <taxon>Mycenaceae</taxon>
        <taxon>Mycena</taxon>
    </lineage>
</organism>
<dbReference type="EMBL" id="JACAZE010000007">
    <property type="protein sequence ID" value="KAF7310358.1"/>
    <property type="molecule type" value="Genomic_DNA"/>
</dbReference>
<dbReference type="Proteomes" id="UP000613580">
    <property type="component" value="Unassembled WGS sequence"/>
</dbReference>
<feature type="transmembrane region" description="Helical" evidence="1">
    <location>
        <begin position="96"/>
        <end position="113"/>
    </location>
</feature>
<gene>
    <name evidence="2" type="ORF">HMN09_00577600</name>
</gene>
<dbReference type="AlphaFoldDB" id="A0A8H6T3K2"/>
<evidence type="ECO:0000313" key="3">
    <source>
        <dbReference type="Proteomes" id="UP000613580"/>
    </source>
</evidence>
<reference evidence="2" key="1">
    <citation type="submission" date="2020-05" db="EMBL/GenBank/DDBJ databases">
        <title>Mycena genomes resolve the evolution of fungal bioluminescence.</title>
        <authorList>
            <person name="Tsai I.J."/>
        </authorList>
    </citation>
    <scope>NUCLEOTIDE SEQUENCE</scope>
    <source>
        <strain evidence="2">110903Hualien_Pintung</strain>
    </source>
</reference>
<proteinExistence type="predicted"/>
<evidence type="ECO:0000313" key="2">
    <source>
        <dbReference type="EMBL" id="KAF7310358.1"/>
    </source>
</evidence>
<keyword evidence="1" id="KW-1133">Transmembrane helix</keyword>
<protein>
    <submittedName>
        <fullName evidence="2">Uncharacterized protein</fullName>
    </submittedName>
</protein>
<feature type="transmembrane region" description="Helical" evidence="1">
    <location>
        <begin position="62"/>
        <end position="84"/>
    </location>
</feature>
<name>A0A8H6T3K2_MYCCL</name>
<evidence type="ECO:0000256" key="1">
    <source>
        <dbReference type="SAM" id="Phobius"/>
    </source>
</evidence>